<gene>
    <name evidence="6" type="ordered locus">Selin_1160</name>
</gene>
<evidence type="ECO:0000256" key="2">
    <source>
        <dbReference type="ARBA" id="ARBA00022448"/>
    </source>
</evidence>
<dbReference type="Gene3D" id="3.40.50.300">
    <property type="entry name" value="P-loop containing nucleotide triphosphate hydrolases"/>
    <property type="match status" value="1"/>
</dbReference>
<dbReference type="HOGENOM" id="CLU_000604_1_11_0"/>
<dbReference type="PROSITE" id="PS00211">
    <property type="entry name" value="ABC_TRANSPORTER_1"/>
    <property type="match status" value="1"/>
</dbReference>
<keyword evidence="2" id="KW-0813">Transport</keyword>
<dbReference type="InParanoid" id="E6W4C1"/>
<protein>
    <submittedName>
        <fullName evidence="6">ABC transporter related protein</fullName>
    </submittedName>
</protein>
<dbReference type="Pfam" id="PF00005">
    <property type="entry name" value="ABC_tran"/>
    <property type="match status" value="1"/>
</dbReference>
<evidence type="ECO:0000313" key="6">
    <source>
        <dbReference type="EMBL" id="ADU65895.1"/>
    </source>
</evidence>
<reference evidence="6 7" key="1">
    <citation type="submission" date="2010-12" db="EMBL/GenBank/DDBJ databases">
        <title>Complete sequence of Desulfurispirillum indicum S5.</title>
        <authorList>
            <consortium name="US DOE Joint Genome Institute"/>
            <person name="Lucas S."/>
            <person name="Copeland A."/>
            <person name="Lapidus A."/>
            <person name="Cheng J.-F."/>
            <person name="Goodwin L."/>
            <person name="Pitluck S."/>
            <person name="Chertkov O."/>
            <person name="Held B."/>
            <person name="Detter J.C."/>
            <person name="Han C."/>
            <person name="Tapia R."/>
            <person name="Land M."/>
            <person name="Hauser L."/>
            <person name="Kyrpides N."/>
            <person name="Ivanova N."/>
            <person name="Mikhailova N."/>
            <person name="Haggblom M."/>
            <person name="Rauschenbach I."/>
            <person name="Bini E."/>
            <person name="Woyke T."/>
        </authorList>
    </citation>
    <scope>NUCLEOTIDE SEQUENCE [LARGE SCALE GENOMIC DNA]</scope>
    <source>
        <strain evidence="7">ATCC BAA-1389 / DSM 22839 / S5</strain>
    </source>
</reference>
<dbReference type="STRING" id="653733.Selin_1160"/>
<dbReference type="InterPro" id="IPR050153">
    <property type="entry name" value="Metal_Ion_Import_ABC"/>
</dbReference>
<dbReference type="RefSeq" id="WP_013505776.1">
    <property type="nucleotide sequence ID" value="NC_014836.1"/>
</dbReference>
<keyword evidence="7" id="KW-1185">Reference proteome</keyword>
<dbReference type="InterPro" id="IPR027417">
    <property type="entry name" value="P-loop_NTPase"/>
</dbReference>
<evidence type="ECO:0000256" key="1">
    <source>
        <dbReference type="ARBA" id="ARBA00005417"/>
    </source>
</evidence>
<name>E6W4C1_DESIS</name>
<evidence type="ECO:0000256" key="4">
    <source>
        <dbReference type="ARBA" id="ARBA00022840"/>
    </source>
</evidence>
<comment type="similarity">
    <text evidence="1">Belongs to the ABC transporter superfamily.</text>
</comment>
<evidence type="ECO:0000259" key="5">
    <source>
        <dbReference type="PROSITE" id="PS50893"/>
    </source>
</evidence>
<feature type="domain" description="ABC transporter" evidence="5">
    <location>
        <begin position="5"/>
        <end position="246"/>
    </location>
</feature>
<sequence>MTPLLELQNITVMQGQNMALKHLSMRIFPGEHVAILGPNGSGKSTLIKLLTRELYPVRSADSALRILGQELWNVAQLRRSFGIVTNDLVAELTRPSISALEAVLSGYFSTHGLWPHLEATEEMVHRARGLLDMLGIAHLAKRALTEMSSGELRRVVLARALVHAPQSLILDEPSNSLDVAAQRELHRTMEQLAGEGIAIIVVTHHLPDIIPQIDRVICLREGRIFADAPKAEVLCSDLLSRLFAVPVQVHESDGWYRF</sequence>
<dbReference type="Proteomes" id="UP000002572">
    <property type="component" value="Chromosome"/>
</dbReference>
<proteinExistence type="inferred from homology"/>
<keyword evidence="3" id="KW-0547">Nucleotide-binding</keyword>
<evidence type="ECO:0000313" key="7">
    <source>
        <dbReference type="Proteomes" id="UP000002572"/>
    </source>
</evidence>
<dbReference type="InterPro" id="IPR017871">
    <property type="entry name" value="ABC_transporter-like_CS"/>
</dbReference>
<dbReference type="PROSITE" id="PS50893">
    <property type="entry name" value="ABC_TRANSPORTER_2"/>
    <property type="match status" value="1"/>
</dbReference>
<dbReference type="SUPFAM" id="SSF52540">
    <property type="entry name" value="P-loop containing nucleoside triphosphate hydrolases"/>
    <property type="match status" value="1"/>
</dbReference>
<organism evidence="6 7">
    <name type="scientific">Desulfurispirillum indicum (strain ATCC BAA-1389 / DSM 22839 / S5)</name>
    <dbReference type="NCBI Taxonomy" id="653733"/>
    <lineage>
        <taxon>Bacteria</taxon>
        <taxon>Pseudomonadati</taxon>
        <taxon>Chrysiogenota</taxon>
        <taxon>Chrysiogenia</taxon>
        <taxon>Chrysiogenales</taxon>
        <taxon>Chrysiogenaceae</taxon>
        <taxon>Desulfurispirillum</taxon>
    </lineage>
</organism>
<dbReference type="KEGG" id="din:Selin_1160"/>
<dbReference type="AlphaFoldDB" id="E6W4C1"/>
<dbReference type="InterPro" id="IPR003439">
    <property type="entry name" value="ABC_transporter-like_ATP-bd"/>
</dbReference>
<dbReference type="eggNOG" id="COG1119">
    <property type="taxonomic scope" value="Bacteria"/>
</dbReference>
<evidence type="ECO:0000256" key="3">
    <source>
        <dbReference type="ARBA" id="ARBA00022741"/>
    </source>
</evidence>
<dbReference type="PANTHER" id="PTHR42734:SF17">
    <property type="entry name" value="METAL TRANSPORT SYSTEM ATP-BINDING PROTEIN TM_0124-RELATED"/>
    <property type="match status" value="1"/>
</dbReference>
<dbReference type="SMART" id="SM00382">
    <property type="entry name" value="AAA"/>
    <property type="match status" value="1"/>
</dbReference>
<dbReference type="EMBL" id="CP002432">
    <property type="protein sequence ID" value="ADU65895.1"/>
    <property type="molecule type" value="Genomic_DNA"/>
</dbReference>
<dbReference type="OrthoDB" id="9789994at2"/>
<dbReference type="InterPro" id="IPR003593">
    <property type="entry name" value="AAA+_ATPase"/>
</dbReference>
<dbReference type="GO" id="GO:0016887">
    <property type="term" value="F:ATP hydrolysis activity"/>
    <property type="evidence" value="ECO:0007669"/>
    <property type="project" value="InterPro"/>
</dbReference>
<dbReference type="PANTHER" id="PTHR42734">
    <property type="entry name" value="METAL TRANSPORT SYSTEM ATP-BINDING PROTEIN TM_0124-RELATED"/>
    <property type="match status" value="1"/>
</dbReference>
<dbReference type="GO" id="GO:0005524">
    <property type="term" value="F:ATP binding"/>
    <property type="evidence" value="ECO:0007669"/>
    <property type="project" value="UniProtKB-KW"/>
</dbReference>
<keyword evidence="4" id="KW-0067">ATP-binding</keyword>
<accession>E6W4C1</accession>